<dbReference type="EMBL" id="QNGE01005230">
    <property type="protein sequence ID" value="KAA3672188.1"/>
    <property type="molecule type" value="Genomic_DNA"/>
</dbReference>
<organism evidence="1 2">
    <name type="scientific">Paragonimus westermani</name>
    <dbReference type="NCBI Taxonomy" id="34504"/>
    <lineage>
        <taxon>Eukaryota</taxon>
        <taxon>Metazoa</taxon>
        <taxon>Spiralia</taxon>
        <taxon>Lophotrochozoa</taxon>
        <taxon>Platyhelminthes</taxon>
        <taxon>Trematoda</taxon>
        <taxon>Digenea</taxon>
        <taxon>Plagiorchiida</taxon>
        <taxon>Troglotremata</taxon>
        <taxon>Troglotrematidae</taxon>
        <taxon>Paragonimus</taxon>
    </lineage>
</organism>
<protein>
    <submittedName>
        <fullName evidence="1">Uncharacterized protein</fullName>
    </submittedName>
</protein>
<gene>
    <name evidence="1" type="ORF">DEA37_0007947</name>
</gene>
<dbReference type="Pfam" id="PF14868">
    <property type="entry name" value="DUF4487"/>
    <property type="match status" value="1"/>
</dbReference>
<dbReference type="InterPro" id="IPR027902">
    <property type="entry name" value="DUF4487"/>
</dbReference>
<name>A0A5J4NA99_9TREM</name>
<evidence type="ECO:0000313" key="1">
    <source>
        <dbReference type="EMBL" id="KAA3672188.1"/>
    </source>
</evidence>
<dbReference type="PANTHER" id="PTHR16071">
    <property type="entry name" value="CHROMOSOME 1 OPEN READING FRAME 112"/>
    <property type="match status" value="1"/>
</dbReference>
<evidence type="ECO:0000313" key="2">
    <source>
        <dbReference type="Proteomes" id="UP000324629"/>
    </source>
</evidence>
<comment type="caution">
    <text evidence="1">The sequence shown here is derived from an EMBL/GenBank/DDBJ whole genome shotgun (WGS) entry which is preliminary data.</text>
</comment>
<dbReference type="AlphaFoldDB" id="A0A5J4NA99"/>
<dbReference type="PANTHER" id="PTHR16071:SF2">
    <property type="entry name" value="FIGNL1-INTERACTING REGULATOR OF RECOMBINATION AND MITOSIS"/>
    <property type="match status" value="1"/>
</dbReference>
<reference evidence="1 2" key="1">
    <citation type="journal article" date="2019" name="Gigascience">
        <title>Whole-genome sequence of the oriental lung fluke Paragonimus westermani.</title>
        <authorList>
            <person name="Oey H."/>
            <person name="Zakrzewski M."/>
            <person name="Narain K."/>
            <person name="Devi K.R."/>
            <person name="Agatsuma T."/>
            <person name="Nawaratna S."/>
            <person name="Gobert G.N."/>
            <person name="Jones M.K."/>
            <person name="Ragan M.A."/>
            <person name="McManus D.P."/>
            <person name="Krause L."/>
        </authorList>
    </citation>
    <scope>NUCLEOTIDE SEQUENCE [LARGE SCALE GENOMIC DNA]</scope>
    <source>
        <strain evidence="1 2">IND2009</strain>
    </source>
</reference>
<accession>A0A5J4NA99</accession>
<keyword evidence="2" id="KW-1185">Reference proteome</keyword>
<sequence length="525" mass="58497">MCFTIFQSECKFENDQFALSNSNFLHSGVRCNLRAVDVYGAVGLACLADKSIFVPSSTRYAGGLFTSGTGVPVLLVPHLEPSMFLCIDVTLDHLTTLPVASKENLACSWAAVCFRHADIDPVVKLRIYSGILVSLARHPHCYRRWLCDDFNVYADTFTTCMQLDVTVSGEDMRTSDYNKRFSALADDFYTFLLQRICASICGLPASCFHYLEGALLRGLLCNHSWTSMLAADVWCFVARYGTGSLCWQYVTLFATAIELAIGSLTPTTERSLLLNQLDKLGGLLARFLVFLTPKQQFQFLQKFPLNRLTLSCSSESKAGESSLFLWRFVPLMVDRLQKSARALAEDQLSERMTNLLHALPQNPSDIHMAIETSLAQASAVCSQVTMVSSPMLSFVALRAWHGWLSSVESSAVQTSNLKFRWQRTLSVLLKTLHPTDMLPLCATLLDSIKQKLTIFEKENHTGRQCSSSGSELSSCLQEVSQAFTNLETQYPATSFSWTPSDSNALRDLSIRITRFVQLLQISNPC</sequence>
<dbReference type="Proteomes" id="UP000324629">
    <property type="component" value="Unassembled WGS sequence"/>
</dbReference>
<proteinExistence type="predicted"/>